<evidence type="ECO:0000256" key="2">
    <source>
        <dbReference type="ARBA" id="ARBA00023002"/>
    </source>
</evidence>
<dbReference type="InterPro" id="IPR036291">
    <property type="entry name" value="NAD(P)-bd_dom_sf"/>
</dbReference>
<dbReference type="PANTHER" id="PTHR44196:SF1">
    <property type="entry name" value="DEHYDROGENASE_REDUCTASE SDR FAMILY MEMBER 7B"/>
    <property type="match status" value="1"/>
</dbReference>
<comment type="similarity">
    <text evidence="1">Belongs to the short-chain dehydrogenases/reductases (SDR) family.</text>
</comment>
<evidence type="ECO:0000313" key="4">
    <source>
        <dbReference type="Proteomes" id="UP000470875"/>
    </source>
</evidence>
<comment type="caution">
    <text evidence="3">The sequence shown here is derived from an EMBL/GenBank/DDBJ whole genome shotgun (WGS) entry which is preliminary data.</text>
</comment>
<keyword evidence="4" id="KW-1185">Reference proteome</keyword>
<name>A0A6N7W852_9ACTO</name>
<sequence length="76" mass="8345">MNIGSCQRPQLSLRVPRWGSVYIGEKEMDQKNRVALITGASSGLGLEFVRQLAATGQSLVLVARGHERLEKSCRSC</sequence>
<dbReference type="SUPFAM" id="SSF51735">
    <property type="entry name" value="NAD(P)-binding Rossmann-fold domains"/>
    <property type="match status" value="1"/>
</dbReference>
<dbReference type="EMBL" id="VULO01000006">
    <property type="protein sequence ID" value="MSS84318.1"/>
    <property type="molecule type" value="Genomic_DNA"/>
</dbReference>
<evidence type="ECO:0000256" key="1">
    <source>
        <dbReference type="ARBA" id="ARBA00006484"/>
    </source>
</evidence>
<accession>A0A6N7W852</accession>
<dbReference type="Gene3D" id="3.40.50.720">
    <property type="entry name" value="NAD(P)-binding Rossmann-like Domain"/>
    <property type="match status" value="1"/>
</dbReference>
<protein>
    <submittedName>
        <fullName evidence="3">SDR family NAD(P)-dependent oxidoreductase</fullName>
    </submittedName>
</protein>
<dbReference type="AlphaFoldDB" id="A0A6N7W852"/>
<gene>
    <name evidence="3" type="ORF">FYJ24_05965</name>
</gene>
<dbReference type="PANTHER" id="PTHR44196">
    <property type="entry name" value="DEHYDROGENASE/REDUCTASE SDR FAMILY MEMBER 7B"/>
    <property type="match status" value="1"/>
</dbReference>
<proteinExistence type="inferred from homology"/>
<organism evidence="3 4">
    <name type="scientific">Scrofimicrobium canadense</name>
    <dbReference type="NCBI Taxonomy" id="2652290"/>
    <lineage>
        <taxon>Bacteria</taxon>
        <taxon>Bacillati</taxon>
        <taxon>Actinomycetota</taxon>
        <taxon>Actinomycetes</taxon>
        <taxon>Actinomycetales</taxon>
        <taxon>Actinomycetaceae</taxon>
        <taxon>Scrofimicrobium</taxon>
    </lineage>
</organism>
<dbReference type="GO" id="GO:0016020">
    <property type="term" value="C:membrane"/>
    <property type="evidence" value="ECO:0007669"/>
    <property type="project" value="TreeGrafter"/>
</dbReference>
<dbReference type="GO" id="GO:0016491">
    <property type="term" value="F:oxidoreductase activity"/>
    <property type="evidence" value="ECO:0007669"/>
    <property type="project" value="UniProtKB-KW"/>
</dbReference>
<evidence type="ECO:0000313" key="3">
    <source>
        <dbReference type="EMBL" id="MSS84318.1"/>
    </source>
</evidence>
<reference evidence="3 4" key="1">
    <citation type="submission" date="2019-08" db="EMBL/GenBank/DDBJ databases">
        <title>In-depth cultivation of the pig gut microbiome towards novel bacterial diversity and tailored functional studies.</title>
        <authorList>
            <person name="Wylensek D."/>
            <person name="Hitch T.C.A."/>
            <person name="Clavel T."/>
        </authorList>
    </citation>
    <scope>NUCLEOTIDE SEQUENCE [LARGE SCALE GENOMIC DNA]</scope>
    <source>
        <strain evidence="3 4">WB03_NA08</strain>
    </source>
</reference>
<keyword evidence="2" id="KW-0560">Oxidoreductase</keyword>
<dbReference type="Pfam" id="PF00106">
    <property type="entry name" value="adh_short"/>
    <property type="match status" value="1"/>
</dbReference>
<dbReference type="RefSeq" id="WP_154544568.1">
    <property type="nucleotide sequence ID" value="NZ_VULO01000006.1"/>
</dbReference>
<dbReference type="InterPro" id="IPR002347">
    <property type="entry name" value="SDR_fam"/>
</dbReference>
<dbReference type="Proteomes" id="UP000470875">
    <property type="component" value="Unassembled WGS sequence"/>
</dbReference>